<sequence>MPICSTPAHLSHEAAMVTKHITRASNPLAATAHASTLFLPPKAFPALEALREGNNTLFGGGQNDVGNLSFHLRQSRKRACPQSSFFSNHFDVKRHKEGWAAEERRRLEIEAKEQHWMEGKNSYGRSLASLMSLLHLSLRSTTARPSATITSTAYLRNRLSSETTKPIYAPWPSKQETEYECKGRIERTLSIDAFYHCHERTLGSVSAGNVVRSSHSTIPKIFTIQFLTMRTCSIGNGKLENLSISRTRGCVDG</sequence>
<gene>
    <name evidence="1" type="ORF">D0869_03586</name>
</gene>
<dbReference type="Proteomes" id="UP000281245">
    <property type="component" value="Unassembled WGS sequence"/>
</dbReference>
<evidence type="ECO:0000313" key="2">
    <source>
        <dbReference type="Proteomes" id="UP000281245"/>
    </source>
</evidence>
<proteinExistence type="predicted"/>
<reference evidence="1 2" key="1">
    <citation type="journal article" date="2018" name="BMC Genomics">
        <title>Genomic evidence for intraspecific hybridization in a clonal and extremely halotolerant yeast.</title>
        <authorList>
            <person name="Gostincar C."/>
            <person name="Stajich J.E."/>
            <person name="Zupancic J."/>
            <person name="Zalar P."/>
            <person name="Gunde-Cimerman N."/>
        </authorList>
    </citation>
    <scope>NUCLEOTIDE SEQUENCE [LARGE SCALE GENOMIC DNA]</scope>
    <source>
        <strain evidence="1 2">EXF-6656</strain>
    </source>
</reference>
<dbReference type="OrthoDB" id="5305306at2759"/>
<evidence type="ECO:0000313" key="1">
    <source>
        <dbReference type="EMBL" id="RMX85757.1"/>
    </source>
</evidence>
<dbReference type="EMBL" id="QWIJ01000203">
    <property type="protein sequence ID" value="RMX85757.1"/>
    <property type="molecule type" value="Genomic_DNA"/>
</dbReference>
<dbReference type="AlphaFoldDB" id="A0A3M6X4M7"/>
<protein>
    <submittedName>
        <fullName evidence="1">Uncharacterized protein</fullName>
    </submittedName>
</protein>
<organism evidence="1 2">
    <name type="scientific">Hortaea werneckii</name>
    <name type="common">Black yeast</name>
    <name type="synonym">Cladosporium werneckii</name>
    <dbReference type="NCBI Taxonomy" id="91943"/>
    <lineage>
        <taxon>Eukaryota</taxon>
        <taxon>Fungi</taxon>
        <taxon>Dikarya</taxon>
        <taxon>Ascomycota</taxon>
        <taxon>Pezizomycotina</taxon>
        <taxon>Dothideomycetes</taxon>
        <taxon>Dothideomycetidae</taxon>
        <taxon>Mycosphaerellales</taxon>
        <taxon>Teratosphaeriaceae</taxon>
        <taxon>Hortaea</taxon>
    </lineage>
</organism>
<name>A0A3M6X4M7_HORWE</name>
<accession>A0A3M6X4M7</accession>
<comment type="caution">
    <text evidence="1">The sequence shown here is derived from an EMBL/GenBank/DDBJ whole genome shotgun (WGS) entry which is preliminary data.</text>
</comment>